<dbReference type="PANTHER" id="PTHR23026">
    <property type="entry name" value="NADPH NITROREDUCTASE"/>
    <property type="match status" value="1"/>
</dbReference>
<feature type="domain" description="Nitroreductase" evidence="2">
    <location>
        <begin position="8"/>
        <end position="168"/>
    </location>
</feature>
<dbReference type="InterPro" id="IPR050627">
    <property type="entry name" value="Nitroreductase/BluB"/>
</dbReference>
<accession>D5ECG0</accession>
<dbReference type="SUPFAM" id="SSF55469">
    <property type="entry name" value="FMN-dependent nitroreductase-like"/>
    <property type="match status" value="1"/>
</dbReference>
<dbReference type="KEGG" id="aco:Amico_0094"/>
<dbReference type="PANTHER" id="PTHR23026:SF125">
    <property type="entry name" value="OXYGEN-INSENSITIVE NAD(P)H NITROREDUCTASE"/>
    <property type="match status" value="1"/>
</dbReference>
<dbReference type="STRING" id="572547.Amico_0094"/>
<keyword evidence="1" id="KW-0520">NAD</keyword>
<sequence>MNLVIETIKNRRSIRRYLPLQINDEELSLIVEAGTWAPSGHNNQPWHFSVIQNKELIDMISDKTVALMKKYSVEWIRKMGEKEGYHIYYHAPAIIVISGKKNADSLLKPIADCSAAIENMLIAAESLNIGTCWIGFSGFFFAVATPEELKAIGVPEGYEALYSIALGYKDPAHKYGAPKRKEGVVTYIR</sequence>
<dbReference type="RefSeq" id="WP_013047508.1">
    <property type="nucleotide sequence ID" value="NC_014011.1"/>
</dbReference>
<dbReference type="EMBL" id="CP001997">
    <property type="protein sequence ID" value="ADE56242.1"/>
    <property type="molecule type" value="Genomic_DNA"/>
</dbReference>
<evidence type="ECO:0000313" key="3">
    <source>
        <dbReference type="EMBL" id="ADE56242.1"/>
    </source>
</evidence>
<dbReference type="GO" id="GO:0005829">
    <property type="term" value="C:cytosol"/>
    <property type="evidence" value="ECO:0007669"/>
    <property type="project" value="TreeGrafter"/>
</dbReference>
<dbReference type="Gene3D" id="3.40.109.10">
    <property type="entry name" value="NADH Oxidase"/>
    <property type="match status" value="1"/>
</dbReference>
<protein>
    <submittedName>
        <fullName evidence="3">Nitroreductase</fullName>
    </submittedName>
</protein>
<dbReference type="AlphaFoldDB" id="D5ECG0"/>
<dbReference type="eggNOG" id="COG0778">
    <property type="taxonomic scope" value="Bacteria"/>
</dbReference>
<evidence type="ECO:0000259" key="2">
    <source>
        <dbReference type="Pfam" id="PF00881"/>
    </source>
</evidence>
<dbReference type="Pfam" id="PF00881">
    <property type="entry name" value="Nitroreductase"/>
    <property type="match status" value="1"/>
</dbReference>
<dbReference type="HOGENOM" id="CLU_070764_7_0_0"/>
<evidence type="ECO:0000313" key="4">
    <source>
        <dbReference type="Proteomes" id="UP000002366"/>
    </source>
</evidence>
<name>D5ECG0_AMICL</name>
<evidence type="ECO:0000256" key="1">
    <source>
        <dbReference type="ARBA" id="ARBA00023027"/>
    </source>
</evidence>
<dbReference type="GO" id="GO:0046256">
    <property type="term" value="P:2,4,6-trinitrotoluene catabolic process"/>
    <property type="evidence" value="ECO:0007669"/>
    <property type="project" value="TreeGrafter"/>
</dbReference>
<dbReference type="GO" id="GO:0046857">
    <property type="term" value="F:oxidoreductase activity, acting on other nitrogenous compounds as donors, with NAD or NADP as acceptor"/>
    <property type="evidence" value="ECO:0007669"/>
    <property type="project" value="TreeGrafter"/>
</dbReference>
<keyword evidence="4" id="KW-1185">Reference proteome</keyword>
<organism evidence="3 4">
    <name type="scientific">Aminobacterium colombiense (strain DSM 12261 / ALA-1)</name>
    <dbReference type="NCBI Taxonomy" id="572547"/>
    <lineage>
        <taxon>Bacteria</taxon>
        <taxon>Thermotogati</taxon>
        <taxon>Synergistota</taxon>
        <taxon>Synergistia</taxon>
        <taxon>Synergistales</taxon>
        <taxon>Aminobacteriaceae</taxon>
        <taxon>Aminobacterium</taxon>
    </lineage>
</organism>
<gene>
    <name evidence="3" type="ordered locus">Amico_0094</name>
</gene>
<reference evidence="3 4" key="1">
    <citation type="journal article" date="2010" name="Stand. Genomic Sci.">
        <title>Complete genome sequence of Aminobacterium colombiense type strain (ALA-1).</title>
        <authorList>
            <person name="Chertkov O."/>
            <person name="Sikorski J."/>
            <person name="Brambilla E."/>
            <person name="Lapidus A."/>
            <person name="Copeland A."/>
            <person name="Glavina Del Rio T."/>
            <person name="Nolan M."/>
            <person name="Lucas S."/>
            <person name="Tice H."/>
            <person name="Cheng J.F."/>
            <person name="Han C."/>
            <person name="Detter J.C."/>
            <person name="Bruce D."/>
            <person name="Tapia R."/>
            <person name="Goodwin L."/>
            <person name="Pitluck S."/>
            <person name="Liolios K."/>
            <person name="Ivanova N."/>
            <person name="Mavromatis K."/>
            <person name="Ovchinnikova G."/>
            <person name="Pati A."/>
            <person name="Chen A."/>
            <person name="Palaniappan K."/>
            <person name="Land M."/>
            <person name="Hauser L."/>
            <person name="Chang Y.J."/>
            <person name="Jeffries C.D."/>
            <person name="Spring S."/>
            <person name="Rohde M."/>
            <person name="Goker M."/>
            <person name="Bristow J."/>
            <person name="Eisen J.A."/>
            <person name="Markowitz V."/>
            <person name="Hugenholtz P."/>
            <person name="Kyrpides N.C."/>
            <person name="Klenk H.P."/>
        </authorList>
    </citation>
    <scope>NUCLEOTIDE SEQUENCE [LARGE SCALE GENOMIC DNA]</scope>
    <source>
        <strain evidence="4">DSM 12261 / ALA-1</strain>
    </source>
</reference>
<dbReference type="Proteomes" id="UP000002366">
    <property type="component" value="Chromosome"/>
</dbReference>
<dbReference type="InterPro" id="IPR029479">
    <property type="entry name" value="Nitroreductase"/>
</dbReference>
<dbReference type="InterPro" id="IPR000415">
    <property type="entry name" value="Nitroreductase-like"/>
</dbReference>
<dbReference type="OrthoDB" id="9812105at2"/>
<proteinExistence type="predicted"/>